<dbReference type="PANTHER" id="PTHR36434">
    <property type="entry name" value="MEMBRANE PROTEASE YUGP-RELATED"/>
    <property type="match status" value="1"/>
</dbReference>
<name>A0ABY7QR56_9FIRM</name>
<feature type="transmembrane region" description="Helical" evidence="1">
    <location>
        <begin position="121"/>
        <end position="142"/>
    </location>
</feature>
<organism evidence="2 3">
    <name type="scientific">Peptoniphilus equinus</name>
    <dbReference type="NCBI Taxonomy" id="3016343"/>
    <lineage>
        <taxon>Bacteria</taxon>
        <taxon>Bacillati</taxon>
        <taxon>Bacillota</taxon>
        <taxon>Tissierellia</taxon>
        <taxon>Tissierellales</taxon>
        <taxon>Peptoniphilaceae</taxon>
        <taxon>Peptoniphilus</taxon>
    </lineage>
</organism>
<dbReference type="InterPro" id="IPR007395">
    <property type="entry name" value="Zn_peptidase_2"/>
</dbReference>
<evidence type="ECO:0000313" key="3">
    <source>
        <dbReference type="Proteomes" id="UP001210339"/>
    </source>
</evidence>
<keyword evidence="3" id="KW-1185">Reference proteome</keyword>
<dbReference type="RefSeq" id="WP_271190786.1">
    <property type="nucleotide sequence ID" value="NZ_CP115667.1"/>
</dbReference>
<proteinExistence type="predicted"/>
<keyword evidence="1" id="KW-0472">Membrane</keyword>
<reference evidence="2 3" key="1">
    <citation type="submission" date="2023-01" db="EMBL/GenBank/DDBJ databases">
        <authorList>
            <person name="Lee S.H."/>
            <person name="Jung H.S."/>
            <person name="Yun J.U."/>
        </authorList>
    </citation>
    <scope>NUCLEOTIDE SEQUENCE [LARGE SCALE GENOMIC DNA]</scope>
    <source>
        <strain evidence="2 3">CBA3646</strain>
    </source>
</reference>
<evidence type="ECO:0000313" key="2">
    <source>
        <dbReference type="EMBL" id="WBW49254.1"/>
    </source>
</evidence>
<dbReference type="PANTHER" id="PTHR36434:SF1">
    <property type="entry name" value="MEMBRANE PROTEASE YUGP-RELATED"/>
    <property type="match status" value="1"/>
</dbReference>
<keyword evidence="1" id="KW-1133">Transmembrane helix</keyword>
<keyword evidence="1" id="KW-0812">Transmembrane</keyword>
<gene>
    <name evidence="2" type="ORF">O6R05_04385</name>
</gene>
<dbReference type="Proteomes" id="UP001210339">
    <property type="component" value="Chromosome"/>
</dbReference>
<evidence type="ECO:0000256" key="1">
    <source>
        <dbReference type="SAM" id="Phobius"/>
    </source>
</evidence>
<dbReference type="EMBL" id="CP115667">
    <property type="protein sequence ID" value="WBW49254.1"/>
    <property type="molecule type" value="Genomic_DNA"/>
</dbReference>
<dbReference type="Pfam" id="PF04298">
    <property type="entry name" value="Zn_peptidase_2"/>
    <property type="match status" value="1"/>
</dbReference>
<accession>A0ABY7QR56</accession>
<feature type="transmembrane region" description="Helical" evidence="1">
    <location>
        <begin position="195"/>
        <end position="215"/>
    </location>
</feature>
<feature type="transmembrane region" description="Helical" evidence="1">
    <location>
        <begin position="148"/>
        <end position="168"/>
    </location>
</feature>
<sequence length="224" mass="24464">MYNGYYSTYFIYVVPALLLLFWAQFKVKSTYAKYSKIDSRTGKSGAEVARDILNRHGLYDVTIGSVQGTLTDHYDPSTRRLNLSPQVYQGSSVASLGIAAHEVGHAIQHSEGYKPLGLRSLLIPAANLGSNFGIFLVIMGLVFSRVLVQLGIALFAIAVLFTIVTLPVELNASKRAQEELAYVMDRDALAGSRQVLSAAAMTYVASTVMAIAQLLRLLAISRDR</sequence>
<feature type="transmembrane region" description="Helical" evidence="1">
    <location>
        <begin position="6"/>
        <end position="25"/>
    </location>
</feature>
<protein>
    <submittedName>
        <fullName evidence="2">Zinc metallopeptidase</fullName>
    </submittedName>
</protein>